<dbReference type="PRINTS" id="PR00463">
    <property type="entry name" value="EP450I"/>
</dbReference>
<dbReference type="Proteomes" id="UP001244011">
    <property type="component" value="Unassembled WGS sequence"/>
</dbReference>
<evidence type="ECO:0000256" key="6">
    <source>
        <dbReference type="RuleBase" id="RU000461"/>
    </source>
</evidence>
<feature type="binding site" description="axial binding residue" evidence="5">
    <location>
        <position position="462"/>
    </location>
    <ligand>
        <name>heme</name>
        <dbReference type="ChEBI" id="CHEBI:30413"/>
    </ligand>
    <ligandPart>
        <name>Fe</name>
        <dbReference type="ChEBI" id="CHEBI:18248"/>
    </ligandPart>
</feature>
<name>A0AAJ0BXW8_9PEZI</name>
<dbReference type="InterPro" id="IPR001128">
    <property type="entry name" value="Cyt_P450"/>
</dbReference>
<dbReference type="InterPro" id="IPR002401">
    <property type="entry name" value="Cyt_P450_E_grp-I"/>
</dbReference>
<keyword evidence="6" id="KW-0503">Monooxygenase</keyword>
<keyword evidence="3 6" id="KW-0560">Oxidoreductase</keyword>
<dbReference type="PANTHER" id="PTHR46300:SF8">
    <property type="entry name" value="CYTOCHROME P450 2E1"/>
    <property type="match status" value="1"/>
</dbReference>
<sequence>MNSHSESMWGVARAAVQHLRPNTVLVFASLLVFPVLLLVRFIYPSRAKASNTRLLPGPKGYPLIGNLPLIPKEQSWLQFKEWADQYGPIYRLSLGSRQHVVVSTEKVANDLLRERGNYYSSREQTPMAAELLSDNLRPLLLPYNDRWRRGRKFMHQLTMPAVAASYEPAQLLESTRAVYNLLRDPASYQQVFEQYSAGLIFRIGYGKRLVTGREDALLRIMQVNRNLERIASPGSYLVDTIPALKHLPTWLAPFKAEAARLHDEELSLFRELVDEVRQNVREGTAPMCFASQLVQQQEKFQLSDDEGAYVVGTLFEAGSGTTAAAMMSFCLAMTLHPEWQALVWEEVDRVCGDRLPDFEDIPRLPAARAVIKEVMRWRPVTAGGVPHLLTRDDVYEGYFVPGGSVVHANQWAIHRESALYPEPDRYNPRRWLSPEYPTYREPLSKFPNLQNYSSFGFGRRICPGMSIAERSLHILTARILWAGKFAKKKDAAGREIDVPDYDYVSGFNTQPKPFPFELEPRDPRRMAILEEAWRKAQEEDPLTT</sequence>
<dbReference type="AlphaFoldDB" id="A0AAJ0BXW8"/>
<evidence type="ECO:0000256" key="4">
    <source>
        <dbReference type="ARBA" id="ARBA00023004"/>
    </source>
</evidence>
<keyword evidence="4 5" id="KW-0408">Iron</keyword>
<dbReference type="CDD" id="cd11065">
    <property type="entry name" value="CYP64-like"/>
    <property type="match status" value="1"/>
</dbReference>
<evidence type="ECO:0000256" key="2">
    <source>
        <dbReference type="ARBA" id="ARBA00022723"/>
    </source>
</evidence>
<dbReference type="InterPro" id="IPR017972">
    <property type="entry name" value="Cyt_P450_CS"/>
</dbReference>
<evidence type="ECO:0000313" key="8">
    <source>
        <dbReference type="EMBL" id="KAK1765139.1"/>
    </source>
</evidence>
<evidence type="ECO:0000256" key="3">
    <source>
        <dbReference type="ARBA" id="ARBA00023002"/>
    </source>
</evidence>
<keyword evidence="9" id="KW-1185">Reference proteome</keyword>
<comment type="cofactor">
    <cofactor evidence="5">
        <name>heme</name>
        <dbReference type="ChEBI" id="CHEBI:30413"/>
    </cofactor>
</comment>
<evidence type="ECO:0000313" key="9">
    <source>
        <dbReference type="Proteomes" id="UP001244011"/>
    </source>
</evidence>
<dbReference type="InterPro" id="IPR050364">
    <property type="entry name" value="Cytochrome_P450_fung"/>
</dbReference>
<reference evidence="8" key="1">
    <citation type="submission" date="2023-06" db="EMBL/GenBank/DDBJ databases">
        <title>Genome-scale phylogeny and comparative genomics of the fungal order Sordariales.</title>
        <authorList>
            <consortium name="Lawrence Berkeley National Laboratory"/>
            <person name="Hensen N."/>
            <person name="Bonometti L."/>
            <person name="Westerberg I."/>
            <person name="Brannstrom I.O."/>
            <person name="Guillou S."/>
            <person name="Cros-Aarteil S."/>
            <person name="Calhoun S."/>
            <person name="Haridas S."/>
            <person name="Kuo A."/>
            <person name="Mondo S."/>
            <person name="Pangilinan J."/>
            <person name="Riley R."/>
            <person name="Labutti K."/>
            <person name="Andreopoulos B."/>
            <person name="Lipzen A."/>
            <person name="Chen C."/>
            <person name="Yanf M."/>
            <person name="Daum C."/>
            <person name="Ng V."/>
            <person name="Clum A."/>
            <person name="Steindorff A."/>
            <person name="Ohm R."/>
            <person name="Martin F."/>
            <person name="Silar P."/>
            <person name="Natvig D."/>
            <person name="Lalanne C."/>
            <person name="Gautier V."/>
            <person name="Ament-Velasquez S.L."/>
            <person name="Kruys A."/>
            <person name="Hutchinson M.I."/>
            <person name="Powell A.J."/>
            <person name="Barry K."/>
            <person name="Miller A.N."/>
            <person name="Grigoriev I.V."/>
            <person name="Debuchy R."/>
            <person name="Gladieux P."/>
            <person name="Thoren M.H."/>
            <person name="Johannesson H."/>
        </authorList>
    </citation>
    <scope>NUCLEOTIDE SEQUENCE</scope>
    <source>
        <strain evidence="8">8032-3</strain>
    </source>
</reference>
<dbReference type="GO" id="GO:0005506">
    <property type="term" value="F:iron ion binding"/>
    <property type="evidence" value="ECO:0007669"/>
    <property type="project" value="InterPro"/>
</dbReference>
<dbReference type="PROSITE" id="PS00086">
    <property type="entry name" value="CYTOCHROME_P450"/>
    <property type="match status" value="1"/>
</dbReference>
<proteinExistence type="inferred from homology"/>
<keyword evidence="7" id="KW-0472">Membrane</keyword>
<dbReference type="SUPFAM" id="SSF48264">
    <property type="entry name" value="Cytochrome P450"/>
    <property type="match status" value="1"/>
</dbReference>
<dbReference type="GO" id="GO:0016705">
    <property type="term" value="F:oxidoreductase activity, acting on paired donors, with incorporation or reduction of molecular oxygen"/>
    <property type="evidence" value="ECO:0007669"/>
    <property type="project" value="InterPro"/>
</dbReference>
<dbReference type="GO" id="GO:0020037">
    <property type="term" value="F:heme binding"/>
    <property type="evidence" value="ECO:0007669"/>
    <property type="project" value="InterPro"/>
</dbReference>
<dbReference type="GO" id="GO:0004497">
    <property type="term" value="F:monooxygenase activity"/>
    <property type="evidence" value="ECO:0007669"/>
    <property type="project" value="UniProtKB-KW"/>
</dbReference>
<keyword evidence="5 6" id="KW-0349">Heme</keyword>
<evidence type="ECO:0000256" key="5">
    <source>
        <dbReference type="PIRSR" id="PIRSR602401-1"/>
    </source>
</evidence>
<protein>
    <submittedName>
        <fullName evidence="8">Cytochrome P450</fullName>
    </submittedName>
</protein>
<evidence type="ECO:0000256" key="1">
    <source>
        <dbReference type="ARBA" id="ARBA00010617"/>
    </source>
</evidence>
<comment type="similarity">
    <text evidence="1 6">Belongs to the cytochrome P450 family.</text>
</comment>
<dbReference type="EMBL" id="MU839016">
    <property type="protein sequence ID" value="KAK1765139.1"/>
    <property type="molecule type" value="Genomic_DNA"/>
</dbReference>
<keyword evidence="7" id="KW-1133">Transmembrane helix</keyword>
<dbReference type="GeneID" id="85315676"/>
<feature type="transmembrane region" description="Helical" evidence="7">
    <location>
        <begin position="24"/>
        <end position="43"/>
    </location>
</feature>
<organism evidence="8 9">
    <name type="scientific">Phialemonium atrogriseum</name>
    <dbReference type="NCBI Taxonomy" id="1093897"/>
    <lineage>
        <taxon>Eukaryota</taxon>
        <taxon>Fungi</taxon>
        <taxon>Dikarya</taxon>
        <taxon>Ascomycota</taxon>
        <taxon>Pezizomycotina</taxon>
        <taxon>Sordariomycetes</taxon>
        <taxon>Sordariomycetidae</taxon>
        <taxon>Cephalothecales</taxon>
        <taxon>Cephalothecaceae</taxon>
        <taxon>Phialemonium</taxon>
    </lineage>
</organism>
<dbReference type="PRINTS" id="PR00385">
    <property type="entry name" value="P450"/>
</dbReference>
<comment type="caution">
    <text evidence="8">The sequence shown here is derived from an EMBL/GenBank/DDBJ whole genome shotgun (WGS) entry which is preliminary data.</text>
</comment>
<dbReference type="RefSeq" id="XP_060281352.1">
    <property type="nucleotide sequence ID" value="XM_060432489.1"/>
</dbReference>
<evidence type="ECO:0000256" key="7">
    <source>
        <dbReference type="SAM" id="Phobius"/>
    </source>
</evidence>
<dbReference type="InterPro" id="IPR036396">
    <property type="entry name" value="Cyt_P450_sf"/>
</dbReference>
<gene>
    <name evidence="8" type="ORF">QBC33DRAFT_612530</name>
</gene>
<keyword evidence="2 5" id="KW-0479">Metal-binding</keyword>
<dbReference type="PANTHER" id="PTHR46300">
    <property type="entry name" value="P450, PUTATIVE (EUROFUNG)-RELATED-RELATED"/>
    <property type="match status" value="1"/>
</dbReference>
<dbReference type="Gene3D" id="1.10.630.10">
    <property type="entry name" value="Cytochrome P450"/>
    <property type="match status" value="1"/>
</dbReference>
<accession>A0AAJ0BXW8</accession>
<dbReference type="Pfam" id="PF00067">
    <property type="entry name" value="p450"/>
    <property type="match status" value="1"/>
</dbReference>
<keyword evidence="7" id="KW-0812">Transmembrane</keyword>